<accession>A0A1H9NI84</accession>
<proteinExistence type="predicted"/>
<dbReference type="AlphaFoldDB" id="A0A1H9NI84"/>
<name>A0A1H9NI84_9ACTN</name>
<sequence length="77" mass="8327">MINALALAGWLTQMFGTLALSSPEAGISKVFKGYLNIPAVAQAICVFVFVRHACERNGAATQKTRQMTERKSQLNVG</sequence>
<evidence type="ECO:0000313" key="1">
    <source>
        <dbReference type="EMBL" id="SER35093.1"/>
    </source>
</evidence>
<organism evidence="1 2">
    <name type="scientific">Parafannyhessea umbonata</name>
    <dbReference type="NCBI Taxonomy" id="604330"/>
    <lineage>
        <taxon>Bacteria</taxon>
        <taxon>Bacillati</taxon>
        <taxon>Actinomycetota</taxon>
        <taxon>Coriobacteriia</taxon>
        <taxon>Coriobacteriales</taxon>
        <taxon>Atopobiaceae</taxon>
        <taxon>Parafannyhessea</taxon>
    </lineage>
</organism>
<dbReference type="EMBL" id="FOGP01000001">
    <property type="protein sequence ID" value="SER35093.1"/>
    <property type="molecule type" value="Genomic_DNA"/>
</dbReference>
<dbReference type="Proteomes" id="UP000199128">
    <property type="component" value="Unassembled WGS sequence"/>
</dbReference>
<evidence type="ECO:0000313" key="2">
    <source>
        <dbReference type="Proteomes" id="UP000199128"/>
    </source>
</evidence>
<protein>
    <submittedName>
        <fullName evidence="1">Uncharacterized protein</fullName>
    </submittedName>
</protein>
<dbReference type="RefSeq" id="WP_091007869.1">
    <property type="nucleotide sequence ID" value="NZ_FOGP01000001.1"/>
</dbReference>
<reference evidence="2" key="1">
    <citation type="submission" date="2016-10" db="EMBL/GenBank/DDBJ databases">
        <authorList>
            <person name="Varghese N."/>
            <person name="Submissions S."/>
        </authorList>
    </citation>
    <scope>NUCLEOTIDE SEQUENCE [LARGE SCALE GENOMIC DNA]</scope>
    <source>
        <strain evidence="2">KHGC19</strain>
    </source>
</reference>
<gene>
    <name evidence="1" type="ORF">SAMN05216446_0467</name>
</gene>